<gene>
    <name evidence="1" type="ORF">PIB30_053989</name>
</gene>
<evidence type="ECO:0000313" key="2">
    <source>
        <dbReference type="Proteomes" id="UP001341840"/>
    </source>
</evidence>
<accession>A0ABU6RJA7</accession>
<organism evidence="1 2">
    <name type="scientific">Stylosanthes scabra</name>
    <dbReference type="NCBI Taxonomy" id="79078"/>
    <lineage>
        <taxon>Eukaryota</taxon>
        <taxon>Viridiplantae</taxon>
        <taxon>Streptophyta</taxon>
        <taxon>Embryophyta</taxon>
        <taxon>Tracheophyta</taxon>
        <taxon>Spermatophyta</taxon>
        <taxon>Magnoliopsida</taxon>
        <taxon>eudicotyledons</taxon>
        <taxon>Gunneridae</taxon>
        <taxon>Pentapetalae</taxon>
        <taxon>rosids</taxon>
        <taxon>fabids</taxon>
        <taxon>Fabales</taxon>
        <taxon>Fabaceae</taxon>
        <taxon>Papilionoideae</taxon>
        <taxon>50 kb inversion clade</taxon>
        <taxon>dalbergioids sensu lato</taxon>
        <taxon>Dalbergieae</taxon>
        <taxon>Pterocarpus clade</taxon>
        <taxon>Stylosanthes</taxon>
    </lineage>
</organism>
<keyword evidence="2" id="KW-1185">Reference proteome</keyword>
<evidence type="ECO:0000313" key="1">
    <source>
        <dbReference type="EMBL" id="MED6123903.1"/>
    </source>
</evidence>
<sequence length="141" mass="15836">SNLGLLYFTPKDPDALITLVLVLHSPAVQQHSSLWSLHLRRVSQCQRFHYSKRLLAVTPSPRGSRRRCCVSQRAAGVRVAVAIPALSSRHRWCVPLRRDPVTSRLLRRDPSSAFSARLIAIMTNVTASERSMQKLVLNSVN</sequence>
<dbReference type="Proteomes" id="UP001341840">
    <property type="component" value="Unassembled WGS sequence"/>
</dbReference>
<reference evidence="1 2" key="1">
    <citation type="journal article" date="2023" name="Plants (Basel)">
        <title>Bridging the Gap: Combining Genomics and Transcriptomics Approaches to Understand Stylosanthes scabra, an Orphan Legume from the Brazilian Caatinga.</title>
        <authorList>
            <person name="Ferreira-Neto J.R.C."/>
            <person name="da Silva M.D."/>
            <person name="Binneck E."/>
            <person name="de Melo N.F."/>
            <person name="da Silva R.H."/>
            <person name="de Melo A.L.T.M."/>
            <person name="Pandolfi V."/>
            <person name="Bustamante F.O."/>
            <person name="Brasileiro-Vidal A.C."/>
            <person name="Benko-Iseppon A.M."/>
        </authorList>
    </citation>
    <scope>NUCLEOTIDE SEQUENCE [LARGE SCALE GENOMIC DNA]</scope>
    <source>
        <tissue evidence="1">Leaves</tissue>
    </source>
</reference>
<dbReference type="EMBL" id="JASCZI010030615">
    <property type="protein sequence ID" value="MED6123903.1"/>
    <property type="molecule type" value="Genomic_DNA"/>
</dbReference>
<proteinExistence type="predicted"/>
<name>A0ABU6RJA7_9FABA</name>
<comment type="caution">
    <text evidence="1">The sequence shown here is derived from an EMBL/GenBank/DDBJ whole genome shotgun (WGS) entry which is preliminary data.</text>
</comment>
<feature type="non-terminal residue" evidence="1">
    <location>
        <position position="1"/>
    </location>
</feature>
<protein>
    <submittedName>
        <fullName evidence="1">Uncharacterized protein</fullName>
    </submittedName>
</protein>